<feature type="compositionally biased region" description="Polar residues" evidence="3">
    <location>
        <begin position="1842"/>
        <end position="1855"/>
    </location>
</feature>
<feature type="region of interest" description="Disordered" evidence="3">
    <location>
        <begin position="1091"/>
        <end position="1111"/>
    </location>
</feature>
<feature type="compositionally biased region" description="Basic and acidic residues" evidence="3">
    <location>
        <begin position="1748"/>
        <end position="1757"/>
    </location>
</feature>
<feature type="compositionally biased region" description="Acidic residues" evidence="3">
    <location>
        <begin position="1552"/>
        <end position="1561"/>
    </location>
</feature>
<dbReference type="Pfam" id="PF16687">
    <property type="entry name" value="ELYS-bb"/>
    <property type="match status" value="1"/>
</dbReference>
<dbReference type="Proteomes" id="UP001318040">
    <property type="component" value="Chromosome 17"/>
</dbReference>
<name>A0AAJ7T868_PETMA</name>
<dbReference type="KEGG" id="pmrn:116943295"/>
<gene>
    <name evidence="7" type="primary">AHCTF1</name>
</gene>
<feature type="compositionally biased region" description="Polar residues" evidence="3">
    <location>
        <begin position="1364"/>
        <end position="1376"/>
    </location>
</feature>
<keyword evidence="2" id="KW-0539">Nucleus</keyword>
<sequence length="2229" mass="243988">MRELRARTSSGLLQLSAGTRLALGTDESANGAPLLGQFAKDVGVSWLARGAVLEVLSPRSGQRLSAYCFSGPSGELAVSTVKGLTWAGGRYLLVGLENAQRHEAVAGIGGEESDCSGIVCLYDLGTSRVTRAIEVPGRVKALEVVSSSGGADASTQHLHQDLRWLFGIVAVATHTGHVLLLDLCLDDMSDGSSEGDPMGLEAVYVSATGLPGKRESAGREGRHIGLQLCGPAASAARGDARVGSALLYVQRTNQLVAGFSDGNMQIWNLATLKRVYHTQVDGGTIPVSAFAFQEPENDPRSCCYLWAAQSLPDVDGEMVSLHLFQMLFQSRKCVLGGKVIYQGLKYCEECYSQELTDQLHPAQGSPAGSTLLGCQVVERFRHREDTILDEGTFSPDISVAVFVWEAHSFRATQPLVYLGIFDINRWYHAQMPNSIRLEDSMQGCNYFSLWSLEALRDVAGPSAYVLHMLALERSFSQGVPTIHPPPEQFYSSTSYTFDVTCLMNNGVVNVTCPGLQTETLSHLSRALLLTAEGLQESYSRCRVAGLLSSRLTNTTANNLSWEEKMEAVLSVALKKGILGMITSSIRAWASAGQVESTSNLRFLLDWTWNKVVSTKEKLDQLCLPLFDGSCNALDHQRMQALHGCQLVLLRLSSLLGCFLSEAPALLPCGVEDVAGKQKVVGLMAQYAQVVFWFCHAGLLPESPDEEEDDAVGRKVVYRWMTLQHYYSMRRQHLARLAGDRWNADCLLIDGFVAEIGENLQRLWRRDEGGTGQYPPRSLHALLDIYLLEDFDFHTKNTIVTYLLLDVQHSGQERSGPTLESFPASMGLPLDRLRLVHAYWLLDHKDFQAGLDALSHPGCRNPLKPWQHERALHALLSQREVSLALRYLYQLRPPVSGTTDVLLHITILLANRCVLEAWNLLQRHVHRDSAGELLQHFFSTCLEGGLMDQVLRLPFSPAEQEVLEHFLDSSEHPLGKELLLVHHLEHANYLAALRLGHGMPGVQPGERDPRVRERVAVRQLMLEQCSKILPRVTRRLAFNERPRPYHLLQHSTRGEDVPKPLSTVVHRAGGQVMSRATFLGALLRKMREVHTTGGDAEGDAGGSTPTRETQVGGVESNGLDVFLDTPIQRKSTMEARLQRTIVAPSPKTTPSRKTPERSPVPQLVSPAVGWSSAMRLGRLLSRRLTSPGTGQQAAAAASSSSSSSARELLQTPPILKRARSMATRAEVDSFMPHSILRSRLRATLTASEVPPASLLHRSRISFSLVDKPPPATDMSAQEQAAPADDQQKPSTSDAASRASFPVPALGLERVSHLALSSSRISSADVGDRNTRLLGDITSRPSILDRISSPHFRFSTTLRDQGRGSFGTSENGLGASTLQREESAMERHSPQERLHETEKSEEEDDEEEAFHGQRSVVKEVAAGGSDEHAGDGSPAPPKASTAMAPEDKSLAEYEGTSVTVAETSSINVPEDSIFLELEDSDDLNVNAPESSVDEPTEEYMSAEEPMDLSSYDHDVPISNGPQKDALAMVEIEAEVPQSTVATDPENLVSPLTNEEGDSPDDSSNDANFTVNLSKLCYVSSEDEEDEENEAEDNEDDEDEKSEQEQDEESEQEQEEAEQEDDDSEITFKPCHRESILAISKSATTQAVSSAGHGNLSHAVEVLEVREEAIDLALPAAAVVEEEEVVEPLTGPEPVSTMAPFPVEVRVEDAQKDELDVREMDKERQETLPDIADTSETNPTCDIKAPQVKEVAAEESKEEAATTNTSVSEACEGEEFDDDDADLALPDLEESTSSVEVSLKKQSNTRAKNKSNYTQVKDKQTATRRSGNKTSTAKRVSGAKDYSEESSLSGDNQGSVRTSLRRKGRNVTTANEREGHVDSTAAYDTVPAIAEQPEALTLTTTSETDSVPDLAASDVPRKRRSRRLLQASLVESAEVHPTTETPVTPSRALRRGRRSNLRPLPEVLAETLADDATKPEVQPATPLGSASATRFESKRALRSASKSRRTLPAISPIPESADGGETVPKPGTTEATAAALRRRRKSAKAADASLGVADTPADPGTVSREPFEFSPPIRRSTRRIGKAALLDKSQSERPAVVDYGFSSPNTRMRQYNKLRTPEKQPHVDVATEEIADMKMPPTEDDEPIPVQEATVRQCLPRKAKKAKRKTEWVPPEIELNLISPPVTPAFPKSSLRKRALQETEPLQSAEETPTARTGLRRYTRNAFGRSRSRVKL</sequence>
<feature type="region of interest" description="Disordered" evidence="3">
    <location>
        <begin position="1712"/>
        <end position="2102"/>
    </location>
</feature>
<feature type="domain" description="ELYS beta-propeller" evidence="5">
    <location>
        <begin position="1"/>
        <end position="508"/>
    </location>
</feature>
<feature type="compositionally biased region" description="Acidic residues" evidence="3">
    <location>
        <begin position="1578"/>
        <end position="1622"/>
    </location>
</feature>
<evidence type="ECO:0000313" key="6">
    <source>
        <dbReference type="Proteomes" id="UP001318040"/>
    </source>
</evidence>
<feature type="region of interest" description="Disordered" evidence="3">
    <location>
        <begin position="1264"/>
        <end position="1296"/>
    </location>
</feature>
<feature type="compositionally biased region" description="Acidic residues" evidence="3">
    <location>
        <begin position="1397"/>
        <end position="1406"/>
    </location>
</feature>
<dbReference type="GO" id="GO:0005634">
    <property type="term" value="C:nucleus"/>
    <property type="evidence" value="ECO:0007669"/>
    <property type="project" value="UniProtKB-SubCell"/>
</dbReference>
<evidence type="ECO:0000313" key="7">
    <source>
        <dbReference type="RefSeq" id="XP_032811923.1"/>
    </source>
</evidence>
<feature type="region of interest" description="Disordered" evidence="3">
    <location>
        <begin position="1133"/>
        <end position="1164"/>
    </location>
</feature>
<evidence type="ECO:0000256" key="3">
    <source>
        <dbReference type="SAM" id="MobiDB-lite"/>
    </source>
</evidence>
<feature type="compositionally biased region" description="Low complexity" evidence="3">
    <location>
        <begin position="1192"/>
        <end position="1204"/>
    </location>
</feature>
<feature type="compositionally biased region" description="Polar residues" evidence="3">
    <location>
        <begin position="1820"/>
        <end position="1831"/>
    </location>
</feature>
<evidence type="ECO:0000256" key="1">
    <source>
        <dbReference type="ARBA" id="ARBA00004123"/>
    </source>
</evidence>
<feature type="compositionally biased region" description="Polar residues" evidence="3">
    <location>
        <begin position="2197"/>
        <end position="2208"/>
    </location>
</feature>
<accession>A0AAJ7T868</accession>
<feature type="region of interest" description="Disordered" evidence="3">
    <location>
        <begin position="1475"/>
        <end position="1630"/>
    </location>
</feature>
<feature type="compositionally biased region" description="Acidic residues" evidence="3">
    <location>
        <begin position="1768"/>
        <end position="1787"/>
    </location>
</feature>
<keyword evidence="6" id="KW-1185">Reference proteome</keyword>
<dbReference type="InterPro" id="IPR011047">
    <property type="entry name" value="Quinoprotein_ADH-like_sf"/>
</dbReference>
<evidence type="ECO:0000259" key="4">
    <source>
        <dbReference type="Pfam" id="PF13934"/>
    </source>
</evidence>
<evidence type="ECO:0000256" key="2">
    <source>
        <dbReference type="ARBA" id="ARBA00023242"/>
    </source>
</evidence>
<dbReference type="InterPro" id="IPR032040">
    <property type="entry name" value="ELYS-bb"/>
</dbReference>
<reference evidence="7" key="1">
    <citation type="submission" date="2025-08" db="UniProtKB">
        <authorList>
            <consortium name="RefSeq"/>
        </authorList>
    </citation>
    <scope>IDENTIFICATION</scope>
    <source>
        <tissue evidence="7">Sperm</tissue>
    </source>
</reference>
<organism evidence="6 7">
    <name type="scientific">Petromyzon marinus</name>
    <name type="common">Sea lamprey</name>
    <dbReference type="NCBI Taxonomy" id="7757"/>
    <lineage>
        <taxon>Eukaryota</taxon>
        <taxon>Metazoa</taxon>
        <taxon>Chordata</taxon>
        <taxon>Craniata</taxon>
        <taxon>Vertebrata</taxon>
        <taxon>Cyclostomata</taxon>
        <taxon>Hyperoartia</taxon>
        <taxon>Petromyzontiformes</taxon>
        <taxon>Petromyzontidae</taxon>
        <taxon>Petromyzon</taxon>
    </lineage>
</organism>
<feature type="region of interest" description="Disordered" evidence="3">
    <location>
        <begin position="1184"/>
        <end position="1219"/>
    </location>
</feature>
<dbReference type="PANTHER" id="PTHR21583:SF8">
    <property type="entry name" value="PROTEIN ELYS"/>
    <property type="match status" value="1"/>
</dbReference>
<protein>
    <submittedName>
        <fullName evidence="7">Protein ELYS</fullName>
    </submittedName>
</protein>
<dbReference type="CTD" id="25909"/>
<dbReference type="RefSeq" id="XP_032811923.1">
    <property type="nucleotide sequence ID" value="XM_032956032.1"/>
</dbReference>
<comment type="subcellular location">
    <subcellularLocation>
        <location evidence="1">Nucleus</location>
    </subcellularLocation>
</comment>
<feature type="compositionally biased region" description="Basic and acidic residues" evidence="3">
    <location>
        <begin position="1377"/>
        <end position="1396"/>
    </location>
</feature>
<dbReference type="Pfam" id="PF13934">
    <property type="entry name" value="ELYS"/>
    <property type="match status" value="1"/>
</dbReference>
<feature type="compositionally biased region" description="Low complexity" evidence="3">
    <location>
        <begin position="1932"/>
        <end position="1944"/>
    </location>
</feature>
<dbReference type="PANTHER" id="PTHR21583">
    <property type="entry name" value="ELYS PROTEIN"/>
    <property type="match status" value="1"/>
</dbReference>
<dbReference type="InterPro" id="IPR025151">
    <property type="entry name" value="ELYS_dom"/>
</dbReference>
<dbReference type="InterPro" id="IPR052620">
    <property type="entry name" value="ELYS/MEL-28_NucAsmblyFactor"/>
</dbReference>
<feature type="region of interest" description="Disordered" evidence="3">
    <location>
        <begin position="2175"/>
        <end position="2229"/>
    </location>
</feature>
<proteinExistence type="predicted"/>
<evidence type="ECO:0000259" key="5">
    <source>
        <dbReference type="Pfam" id="PF16687"/>
    </source>
</evidence>
<feature type="compositionally biased region" description="Basic and acidic residues" evidence="3">
    <location>
        <begin position="1712"/>
        <end position="1724"/>
    </location>
</feature>
<feature type="domain" description="ELYS-like" evidence="4">
    <location>
        <begin position="745"/>
        <end position="968"/>
    </location>
</feature>
<feature type="compositionally biased region" description="Acidic residues" evidence="3">
    <location>
        <begin position="1489"/>
        <end position="1504"/>
    </location>
</feature>
<feature type="region of interest" description="Disordered" evidence="3">
    <location>
        <begin position="1354"/>
        <end position="1447"/>
    </location>
</feature>
<dbReference type="SUPFAM" id="SSF50998">
    <property type="entry name" value="Quinoprotein alcohol dehydrogenase-like"/>
    <property type="match status" value="1"/>
</dbReference>
<feature type="compositionally biased region" description="Polar residues" evidence="3">
    <location>
        <begin position="1797"/>
        <end position="1812"/>
    </location>
</feature>